<dbReference type="GeneID" id="19735468"/>
<evidence type="ECO:0000313" key="1">
    <source>
        <dbReference type="EMBL" id="AFY98318.1"/>
    </source>
</evidence>
<sequence length="175" mass="20371">MILVNVHKQSELDKVMKLIKIPSSEKETLDELYGDDTVLFLRETVTSFMWSYQSFRYTQQHYPNEPILSFYEFIEQYYPENLASPEPTEDITRYSDLLVSDPIYKPSHYQLEDGTQVKDHIASLTAHMSGVRAWATGNAIKYLARAGRKDDMVKDLKKAQENIQIIIDDVEKENN</sequence>
<name>A0A059PAU4_9CAUD</name>
<evidence type="ECO:0000313" key="2">
    <source>
        <dbReference type="Proteomes" id="UP000207661"/>
    </source>
</evidence>
<accession>A0A059PAU4</accession>
<dbReference type="InterPro" id="IPR021739">
    <property type="entry name" value="SaV-like"/>
</dbReference>
<reference evidence="1 2" key="1">
    <citation type="journal article" date="2014" name="Int. J. Food Microbiol.">
        <title>Sequence and comparative analysis of Leuconostoc dairy bacteriophages.</title>
        <authorList>
            <person name="Kot W."/>
            <person name="Hansen L.H."/>
            <person name="Neve H."/>
            <person name="Hammer K."/>
            <person name="Jacobsen S."/>
            <person name="Pedersen P.D."/>
            <person name="Sorensen S.J."/>
            <person name="Heller K.J."/>
            <person name="Vogensen F.K."/>
        </authorList>
    </citation>
    <scope>NUCLEOTIDE SEQUENCE [LARGE SCALE GENOMIC DNA]</scope>
</reference>
<protein>
    <submittedName>
        <fullName evidence="1">Uncharacterized protein</fullName>
    </submittedName>
</protein>
<dbReference type="Proteomes" id="UP000207661">
    <property type="component" value="Segment"/>
</dbReference>
<organism evidence="1 2">
    <name type="scientific">Leuconostoc phage phiLN6B</name>
    <dbReference type="NCBI Taxonomy" id="1262520"/>
    <lineage>
        <taxon>Viruses</taxon>
        <taxon>Duplodnaviria</taxon>
        <taxon>Heunggongvirae</taxon>
        <taxon>Uroviricota</taxon>
        <taxon>Caudoviricetes</taxon>
        <taxon>Mccleskeyvirinae</taxon>
        <taxon>Limdunavirus</taxon>
        <taxon>Limdunavirus Lmd1</taxon>
    </lineage>
</organism>
<dbReference type="RefSeq" id="YP_009044325.1">
    <property type="nucleotide sequence ID" value="NC_024380.1"/>
</dbReference>
<dbReference type="Pfam" id="PF11753">
    <property type="entry name" value="DUF3310"/>
    <property type="match status" value="1"/>
</dbReference>
<dbReference type="EMBL" id="KC013024">
    <property type="protein sequence ID" value="AFY98318.1"/>
    <property type="molecule type" value="Genomic_DNA"/>
</dbReference>
<gene>
    <name evidence="1" type="ORF">phiLN6B_029</name>
</gene>
<dbReference type="KEGG" id="vg:19735468"/>
<proteinExistence type="predicted"/>